<dbReference type="AlphaFoldDB" id="A0A8S1V6Q1"/>
<dbReference type="OrthoDB" id="307756at2759"/>
<organism evidence="2 3">
    <name type="scientific">Paramecium octaurelia</name>
    <dbReference type="NCBI Taxonomy" id="43137"/>
    <lineage>
        <taxon>Eukaryota</taxon>
        <taxon>Sar</taxon>
        <taxon>Alveolata</taxon>
        <taxon>Ciliophora</taxon>
        <taxon>Intramacronucleata</taxon>
        <taxon>Oligohymenophorea</taxon>
        <taxon>Peniculida</taxon>
        <taxon>Parameciidae</taxon>
        <taxon>Paramecium</taxon>
    </lineage>
</organism>
<proteinExistence type="predicted"/>
<dbReference type="OMA" id="NQTKNDP"/>
<evidence type="ECO:0000313" key="2">
    <source>
        <dbReference type="EMBL" id="CAD8171632.1"/>
    </source>
</evidence>
<name>A0A8S1V6Q1_PAROT</name>
<gene>
    <name evidence="2" type="ORF">POCTA_138.1.T0580231</name>
</gene>
<comment type="caution">
    <text evidence="2">The sequence shown here is derived from an EMBL/GenBank/DDBJ whole genome shotgun (WGS) entry which is preliminary data.</text>
</comment>
<reference evidence="2" key="1">
    <citation type="submission" date="2021-01" db="EMBL/GenBank/DDBJ databases">
        <authorList>
            <consortium name="Genoscope - CEA"/>
            <person name="William W."/>
        </authorList>
    </citation>
    <scope>NUCLEOTIDE SEQUENCE</scope>
</reference>
<sequence>MKNNYVKENFSRPPDYLDGTQDELKSKIKILMNKLQITKKEKEILTKENQSLQQEILQMQSNLRCMVSGFANTSITFPMANELTNSIAEFYKCECFDIFFDVLTQELNMQGIVYFFQTAMMRIDKIINDYFSPLFKNIIDVILFIVSIKVGCLNTIEGPILNVLRKSFQSNYKQIYEKCMLNLSIVKQDLQNTLKLKNVDIIEQFLNKLSEIMFNCFISDPSLYFDIQSIGQRQQFNQTKNDPIDGFLKNKEECIILMPGVYKHQEQMAKSLVLSYSYQLENN</sequence>
<evidence type="ECO:0000256" key="1">
    <source>
        <dbReference type="SAM" id="Coils"/>
    </source>
</evidence>
<dbReference type="EMBL" id="CAJJDP010000057">
    <property type="protein sequence ID" value="CAD8171632.1"/>
    <property type="molecule type" value="Genomic_DNA"/>
</dbReference>
<keyword evidence="1" id="KW-0175">Coiled coil</keyword>
<feature type="coiled-coil region" evidence="1">
    <location>
        <begin position="21"/>
        <end position="62"/>
    </location>
</feature>
<keyword evidence="3" id="KW-1185">Reference proteome</keyword>
<dbReference type="Proteomes" id="UP000683925">
    <property type="component" value="Unassembled WGS sequence"/>
</dbReference>
<accession>A0A8S1V6Q1</accession>
<evidence type="ECO:0000313" key="3">
    <source>
        <dbReference type="Proteomes" id="UP000683925"/>
    </source>
</evidence>
<protein>
    <submittedName>
        <fullName evidence="2">Uncharacterized protein</fullName>
    </submittedName>
</protein>